<dbReference type="InterPro" id="IPR009057">
    <property type="entry name" value="Homeodomain-like_sf"/>
</dbReference>
<dbReference type="InterPro" id="IPR018060">
    <property type="entry name" value="HTH_AraC"/>
</dbReference>
<dbReference type="SUPFAM" id="SSF46689">
    <property type="entry name" value="Homeodomain-like"/>
    <property type="match status" value="1"/>
</dbReference>
<dbReference type="PANTHER" id="PTHR46796">
    <property type="entry name" value="HTH-TYPE TRANSCRIPTIONAL ACTIVATOR RHAS-RELATED"/>
    <property type="match status" value="1"/>
</dbReference>
<dbReference type="InterPro" id="IPR011990">
    <property type="entry name" value="TPR-like_helical_dom_sf"/>
</dbReference>
<dbReference type="Proteomes" id="UP000235347">
    <property type="component" value="Unassembled WGS sequence"/>
</dbReference>
<dbReference type="Gene3D" id="1.25.40.10">
    <property type="entry name" value="Tetratricopeptide repeat domain"/>
    <property type="match status" value="1"/>
</dbReference>
<sequence>MFSSVYFVLASSLCAADALPAYARLGAEGRLGEACATLASRAEREDETADPIVLQAYADIQLALGRLIEAEEGYRKAQRAIRQSRDALRIASCRNAGWLAFFQDRFSTAVACFNRVLEEPEASAAQRFESRLGKSLVLLHLGCLGAVGQQLEMLAQTAEQAGAGGFADLAASLRYDARIQHELREAEPLRDHIYWRSAAQGVLPDTFGAIASAPSSASMPLLAQRLEYLAHLQRFAFGAKGHCERLDPHLKWAAASGLAEYHRSLCLEVSVAAVAAQAPHTAETMLGHCRVGNGVAHQHKRWYLEYLYCLSKVRQQQGRGHESTELYGRYALASISHVRADSILMPAVTAEAASPAGAQPRADDVSARLPAKYRRAYRYLMEHLDQRDLSVRELAAQIGVTERALQAAFKTHLGLSPSELIRQRRMERIREELTREDGGATGVLDAAHKWGIQHRSTLINSYRKVFQEAPSETLAR</sequence>
<dbReference type="Pfam" id="PF12833">
    <property type="entry name" value="HTH_18"/>
    <property type="match status" value="1"/>
</dbReference>
<dbReference type="SMART" id="SM00342">
    <property type="entry name" value="HTH_ARAC"/>
    <property type="match status" value="1"/>
</dbReference>
<dbReference type="PROSITE" id="PS01124">
    <property type="entry name" value="HTH_ARAC_FAMILY_2"/>
    <property type="match status" value="1"/>
</dbReference>
<protein>
    <submittedName>
        <fullName evidence="5">AraC family transcriptional regulator</fullName>
    </submittedName>
</protein>
<reference evidence="5 6" key="1">
    <citation type="submission" date="2018-01" db="EMBL/GenBank/DDBJ databases">
        <title>Whole genome analyses suggest that Burkholderia sensu lato contains two further novel genera in the rhizoxinica-symbiotica group Mycetohabitans gen. nov., and Trinickia gen. nov.: implications for the evolution of diazotrophy and nodulation in the Burkholderiaceae.</title>
        <authorList>
            <person name="Estrada-de los Santos P."/>
            <person name="Palmer M."/>
            <person name="Chavez-Ramirez B."/>
            <person name="Beukes C."/>
            <person name="Steenkamp E.T."/>
            <person name="Hirsch A.M."/>
            <person name="Manyaka P."/>
            <person name="Maluk M."/>
            <person name="Lafos M."/>
            <person name="Crook M."/>
            <person name="Gross E."/>
            <person name="Simon M.F."/>
            <person name="Bueno dos Reis Junior F."/>
            <person name="Poole P.S."/>
            <person name="Venter S.N."/>
            <person name="James E.K."/>
        </authorList>
    </citation>
    <scope>NUCLEOTIDE SEQUENCE [LARGE SCALE GENOMIC DNA]</scope>
    <source>
        <strain evidence="5 6">GP25-8</strain>
    </source>
</reference>
<gene>
    <name evidence="5" type="ORF">C0Z19_14085</name>
</gene>
<comment type="caution">
    <text evidence="5">The sequence shown here is derived from an EMBL/GenBank/DDBJ whole genome shotgun (WGS) entry which is preliminary data.</text>
</comment>
<dbReference type="RefSeq" id="WP_102610481.1">
    <property type="nucleotide sequence ID" value="NZ_CADIKD010000007.1"/>
</dbReference>
<dbReference type="GO" id="GO:0043565">
    <property type="term" value="F:sequence-specific DNA binding"/>
    <property type="evidence" value="ECO:0007669"/>
    <property type="project" value="InterPro"/>
</dbReference>
<dbReference type="SUPFAM" id="SSF48452">
    <property type="entry name" value="TPR-like"/>
    <property type="match status" value="1"/>
</dbReference>
<dbReference type="PANTHER" id="PTHR46796:SF12">
    <property type="entry name" value="HTH-TYPE DNA-BINDING TRANSCRIPTIONAL ACTIVATOR EUTR"/>
    <property type="match status" value="1"/>
</dbReference>
<feature type="domain" description="HTH araC/xylS-type" evidence="4">
    <location>
        <begin position="374"/>
        <end position="476"/>
    </location>
</feature>
<dbReference type="GO" id="GO:0003700">
    <property type="term" value="F:DNA-binding transcription factor activity"/>
    <property type="evidence" value="ECO:0007669"/>
    <property type="project" value="InterPro"/>
</dbReference>
<keyword evidence="6" id="KW-1185">Reference proteome</keyword>
<dbReference type="InterPro" id="IPR018062">
    <property type="entry name" value="HTH_AraC-typ_CS"/>
</dbReference>
<dbReference type="Gene3D" id="1.10.10.60">
    <property type="entry name" value="Homeodomain-like"/>
    <property type="match status" value="1"/>
</dbReference>
<dbReference type="AlphaFoldDB" id="A0A2N7W4V6"/>
<keyword evidence="3" id="KW-0804">Transcription</keyword>
<organism evidence="5 6">
    <name type="scientific">Trinickia soli</name>
    <dbReference type="NCBI Taxonomy" id="380675"/>
    <lineage>
        <taxon>Bacteria</taxon>
        <taxon>Pseudomonadati</taxon>
        <taxon>Pseudomonadota</taxon>
        <taxon>Betaproteobacteria</taxon>
        <taxon>Burkholderiales</taxon>
        <taxon>Burkholderiaceae</taxon>
        <taxon>Trinickia</taxon>
    </lineage>
</organism>
<dbReference type="EMBL" id="PNYB01000010">
    <property type="protein sequence ID" value="PMS24430.1"/>
    <property type="molecule type" value="Genomic_DNA"/>
</dbReference>
<evidence type="ECO:0000313" key="5">
    <source>
        <dbReference type="EMBL" id="PMS24430.1"/>
    </source>
</evidence>
<evidence type="ECO:0000256" key="1">
    <source>
        <dbReference type="ARBA" id="ARBA00023015"/>
    </source>
</evidence>
<accession>A0A2N7W4V6</accession>
<name>A0A2N7W4V6_9BURK</name>
<evidence type="ECO:0000256" key="2">
    <source>
        <dbReference type="ARBA" id="ARBA00023125"/>
    </source>
</evidence>
<evidence type="ECO:0000256" key="3">
    <source>
        <dbReference type="ARBA" id="ARBA00023163"/>
    </source>
</evidence>
<dbReference type="PROSITE" id="PS00041">
    <property type="entry name" value="HTH_ARAC_FAMILY_1"/>
    <property type="match status" value="1"/>
</dbReference>
<proteinExistence type="predicted"/>
<evidence type="ECO:0000259" key="4">
    <source>
        <dbReference type="PROSITE" id="PS01124"/>
    </source>
</evidence>
<keyword evidence="2" id="KW-0238">DNA-binding</keyword>
<dbReference type="InterPro" id="IPR050204">
    <property type="entry name" value="AraC_XylS_family_regulators"/>
</dbReference>
<keyword evidence="1" id="KW-0805">Transcription regulation</keyword>
<evidence type="ECO:0000313" key="6">
    <source>
        <dbReference type="Proteomes" id="UP000235347"/>
    </source>
</evidence>